<keyword evidence="2" id="KW-1185">Reference proteome</keyword>
<name>A0A0M2PW46_PROHO</name>
<accession>A0A0M2PW46</accession>
<dbReference type="OrthoDB" id="527493at2"/>
<protein>
    <submittedName>
        <fullName evidence="1">Uncharacterized protein</fullName>
    </submittedName>
</protein>
<evidence type="ECO:0000313" key="1">
    <source>
        <dbReference type="EMBL" id="KKI99307.1"/>
    </source>
</evidence>
<sequence length="269" mass="29666">MSIHKLSLTGLQKVRSHLQDSLVIPHLENNPSTVSLLDMDDEVPEPTSLDSLGDLFRAASDPEDVISAPNLDGRWFLSSANAGIALRKLPGLQLQANLRLVTYLLRTPTEGQGVTWAIPEATSGTAQLEEALETSDRNTPPRPRQSLDNLMLALTGDSSPTSYLLASLFSREVQEFGMVGSQHPWVNHRLVGSPPAQVQWEWKVKPPQDFTPKVRVFEDGRKAVEFFSCHITAPITLYRHLDQYPAQGYAPHCSDRPIAVATRKIGSAV</sequence>
<comment type="caution">
    <text evidence="1">The sequence shown here is derived from an EMBL/GenBank/DDBJ whole genome shotgun (WGS) entry which is preliminary data.</text>
</comment>
<dbReference type="eggNOG" id="ENOG502ZC63">
    <property type="taxonomic scope" value="Bacteria"/>
</dbReference>
<dbReference type="AlphaFoldDB" id="A0A0M2PW46"/>
<dbReference type="RefSeq" id="WP_017712841.1">
    <property type="nucleotide sequence ID" value="NZ_KB235937.1"/>
</dbReference>
<dbReference type="Proteomes" id="UP000034681">
    <property type="component" value="Unassembled WGS sequence"/>
</dbReference>
<evidence type="ECO:0000313" key="2">
    <source>
        <dbReference type="Proteomes" id="UP000034681"/>
    </source>
</evidence>
<dbReference type="EMBL" id="AJTX02000006">
    <property type="protein sequence ID" value="KKI99307.1"/>
    <property type="molecule type" value="Genomic_DNA"/>
</dbReference>
<organism evidence="1 2">
    <name type="scientific">Prochlorothrix hollandica PCC 9006 = CALU 1027</name>
    <dbReference type="NCBI Taxonomy" id="317619"/>
    <lineage>
        <taxon>Bacteria</taxon>
        <taxon>Bacillati</taxon>
        <taxon>Cyanobacteriota</taxon>
        <taxon>Cyanophyceae</taxon>
        <taxon>Prochlorotrichales</taxon>
        <taxon>Prochlorotrichaceae</taxon>
        <taxon>Prochlorothrix</taxon>
    </lineage>
</organism>
<gene>
    <name evidence="1" type="ORF">PROH_16475</name>
</gene>
<proteinExistence type="predicted"/>
<reference evidence="1" key="1">
    <citation type="submission" date="2012-04" db="EMBL/GenBank/DDBJ databases">
        <authorList>
            <person name="Borisov I.G."/>
            <person name="Ivanikova N.V."/>
            <person name="Pinevich A.V."/>
        </authorList>
    </citation>
    <scope>NUCLEOTIDE SEQUENCE</scope>
    <source>
        <strain evidence="1">CALU 1027</strain>
    </source>
</reference>